<dbReference type="Gene3D" id="1.10.8.60">
    <property type="match status" value="1"/>
</dbReference>
<protein>
    <recommendedName>
        <fullName evidence="1">AAA+ ATPase domain-containing protein</fullName>
    </recommendedName>
</protein>
<dbReference type="GO" id="GO:0007005">
    <property type="term" value="P:mitochondrion organization"/>
    <property type="evidence" value="ECO:0007669"/>
    <property type="project" value="TreeGrafter"/>
</dbReference>
<evidence type="ECO:0000313" key="2">
    <source>
        <dbReference type="EMBL" id="PIU72877.1"/>
    </source>
</evidence>
<accession>A0A2M7AQX0</accession>
<dbReference type="Gene3D" id="3.40.50.300">
    <property type="entry name" value="P-loop containing nucleotide triphosphate hydrolases"/>
    <property type="match status" value="1"/>
</dbReference>
<comment type="caution">
    <text evidence="2">The sequence shown here is derived from an EMBL/GenBank/DDBJ whole genome shotgun (WGS) entry which is preliminary data.</text>
</comment>
<dbReference type="InterPro" id="IPR027417">
    <property type="entry name" value="P-loop_NTPase"/>
</dbReference>
<dbReference type="PANTHER" id="PTHR43718:SF2">
    <property type="entry name" value="LON PROTEASE HOMOLOG, MITOCHONDRIAL"/>
    <property type="match status" value="1"/>
</dbReference>
<dbReference type="GO" id="GO:0016887">
    <property type="term" value="F:ATP hydrolysis activity"/>
    <property type="evidence" value="ECO:0007669"/>
    <property type="project" value="InterPro"/>
</dbReference>
<dbReference type="Proteomes" id="UP000231407">
    <property type="component" value="Unassembled WGS sequence"/>
</dbReference>
<dbReference type="GO" id="GO:0004176">
    <property type="term" value="F:ATP-dependent peptidase activity"/>
    <property type="evidence" value="ECO:0007669"/>
    <property type="project" value="InterPro"/>
</dbReference>
<dbReference type="InterPro" id="IPR001270">
    <property type="entry name" value="ClpA/B"/>
</dbReference>
<dbReference type="GO" id="GO:0003697">
    <property type="term" value="F:single-stranded DNA binding"/>
    <property type="evidence" value="ECO:0007669"/>
    <property type="project" value="TreeGrafter"/>
</dbReference>
<gene>
    <name evidence="2" type="ORF">COS78_04540</name>
</gene>
<dbReference type="InterPro" id="IPR003959">
    <property type="entry name" value="ATPase_AAA_core"/>
</dbReference>
<dbReference type="SUPFAM" id="SSF52540">
    <property type="entry name" value="P-loop containing nucleoside triphosphate hydrolases"/>
    <property type="match status" value="1"/>
</dbReference>
<feature type="domain" description="AAA+ ATPase" evidence="1">
    <location>
        <begin position="120"/>
        <end position="268"/>
    </location>
</feature>
<dbReference type="InterPro" id="IPR054594">
    <property type="entry name" value="Lon_lid"/>
</dbReference>
<dbReference type="PANTHER" id="PTHR43718">
    <property type="entry name" value="LON PROTEASE"/>
    <property type="match status" value="1"/>
</dbReference>
<dbReference type="InterPro" id="IPR027065">
    <property type="entry name" value="Lon_Prtase"/>
</dbReference>
<dbReference type="Pfam" id="PF22667">
    <property type="entry name" value="Lon_lid"/>
    <property type="match status" value="1"/>
</dbReference>
<dbReference type="GO" id="GO:0005524">
    <property type="term" value="F:ATP binding"/>
    <property type="evidence" value="ECO:0007669"/>
    <property type="project" value="InterPro"/>
</dbReference>
<organism evidence="2 3">
    <name type="scientific">Candidatus Shapirobacteria bacterium CG06_land_8_20_14_3_00_40_12</name>
    <dbReference type="NCBI Taxonomy" id="1974881"/>
    <lineage>
        <taxon>Bacteria</taxon>
        <taxon>Candidatus Shapironibacteriota</taxon>
    </lineage>
</organism>
<proteinExistence type="predicted"/>
<name>A0A2M7AQX0_9BACT</name>
<sequence>MPENETLTIKAAIDKLIAKSKSVALPPELTSRLDELFSQLEINSHSEETFWTFYQSTAKYIDWVVSLPWNTQSDDILDTRHTQEKLDENHYGLQDVKQRIIEYVSVLSLQKTRHPDIPFRAPIFLFVGLVGTGKTTMARSIADCLNRQLIRIPFGGLGDPLYLRGQSRLHSEAEPGALIRGLATCGTRNPVILLDEIDRVADDALNTIMGVLVELLDPEQNARFTDHYLDFPFDLSQAFFVATCNNTSRIAAAVLDRLEIIQMPSYTDEEKLNIGKSYLLPRAITEAGLNQGELTITESVWPNIIRPLGFDAGVRTLKRNIEGLCRKTAALILSGQKQIIIDESNVKKYLPQW</sequence>
<dbReference type="Pfam" id="PF00004">
    <property type="entry name" value="AAA"/>
    <property type="match status" value="1"/>
</dbReference>
<dbReference type="InterPro" id="IPR003593">
    <property type="entry name" value="AAA+_ATPase"/>
</dbReference>
<dbReference type="PRINTS" id="PR00300">
    <property type="entry name" value="CLPPROTEASEA"/>
</dbReference>
<dbReference type="GO" id="GO:0051131">
    <property type="term" value="P:chaperone-mediated protein complex assembly"/>
    <property type="evidence" value="ECO:0007669"/>
    <property type="project" value="TreeGrafter"/>
</dbReference>
<dbReference type="GO" id="GO:0004252">
    <property type="term" value="F:serine-type endopeptidase activity"/>
    <property type="evidence" value="ECO:0007669"/>
    <property type="project" value="InterPro"/>
</dbReference>
<dbReference type="GO" id="GO:0006515">
    <property type="term" value="P:protein quality control for misfolded or incompletely synthesized proteins"/>
    <property type="evidence" value="ECO:0007669"/>
    <property type="project" value="TreeGrafter"/>
</dbReference>
<dbReference type="SMART" id="SM00382">
    <property type="entry name" value="AAA"/>
    <property type="match status" value="1"/>
</dbReference>
<evidence type="ECO:0000259" key="1">
    <source>
        <dbReference type="SMART" id="SM00382"/>
    </source>
</evidence>
<reference evidence="3" key="1">
    <citation type="submission" date="2017-09" db="EMBL/GenBank/DDBJ databases">
        <title>Depth-based differentiation of microbial function through sediment-hosted aquifers and enrichment of novel symbionts in the deep terrestrial subsurface.</title>
        <authorList>
            <person name="Probst A.J."/>
            <person name="Ladd B."/>
            <person name="Jarett J.K."/>
            <person name="Geller-Mcgrath D.E."/>
            <person name="Sieber C.M.K."/>
            <person name="Emerson J.B."/>
            <person name="Anantharaman K."/>
            <person name="Thomas B.C."/>
            <person name="Malmstrom R."/>
            <person name="Stieglmeier M."/>
            <person name="Klingl A."/>
            <person name="Woyke T."/>
            <person name="Ryan C.M."/>
            <person name="Banfield J.F."/>
        </authorList>
    </citation>
    <scope>NUCLEOTIDE SEQUENCE [LARGE SCALE GENOMIC DNA]</scope>
</reference>
<evidence type="ECO:0000313" key="3">
    <source>
        <dbReference type="Proteomes" id="UP000231407"/>
    </source>
</evidence>
<dbReference type="AlphaFoldDB" id="A0A2M7AQX0"/>
<dbReference type="EMBL" id="PEWA01000065">
    <property type="protein sequence ID" value="PIU72877.1"/>
    <property type="molecule type" value="Genomic_DNA"/>
</dbReference>